<dbReference type="Proteomes" id="UP000527324">
    <property type="component" value="Unassembled WGS sequence"/>
</dbReference>
<proteinExistence type="predicted"/>
<dbReference type="AlphaFoldDB" id="A0A7W9F6U4"/>
<accession>A0A7W9F6U4</accession>
<keyword evidence="1" id="KW-1133">Transmembrane helix</keyword>
<dbReference type="RefSeq" id="WP_183214781.1">
    <property type="nucleotide sequence ID" value="NZ_CAJFZW010000006.1"/>
</dbReference>
<sequence length="96" mass="9862">MSMAAKRAGGTHPLRLVGWGLVALALSAPLVAMQFTREVAWTASDFLFAGVLLVGAGALIELTLALIKCRSLALAVCAAVVLAVLLIWAEGAVGVF</sequence>
<reference evidence="2 3" key="1">
    <citation type="submission" date="2020-08" db="EMBL/GenBank/DDBJ databases">
        <title>Genomic Encyclopedia of Type Strains, Phase IV (KMG-IV): sequencing the most valuable type-strain genomes for metagenomic binning, comparative biology and taxonomic classification.</title>
        <authorList>
            <person name="Goeker M."/>
        </authorList>
    </citation>
    <scope>NUCLEOTIDE SEQUENCE [LARGE SCALE GENOMIC DNA]</scope>
    <source>
        <strain evidence="2 3">DSM 4731</strain>
    </source>
</reference>
<keyword evidence="1" id="KW-0472">Membrane</keyword>
<organism evidence="2 3">
    <name type="scientific">Brevundimonas aurantiaca</name>
    <dbReference type="NCBI Taxonomy" id="74316"/>
    <lineage>
        <taxon>Bacteria</taxon>
        <taxon>Pseudomonadati</taxon>
        <taxon>Pseudomonadota</taxon>
        <taxon>Alphaproteobacteria</taxon>
        <taxon>Caulobacterales</taxon>
        <taxon>Caulobacteraceae</taxon>
        <taxon>Brevundimonas</taxon>
    </lineage>
</organism>
<dbReference type="EMBL" id="JACHOQ010000001">
    <property type="protein sequence ID" value="MBB5738387.1"/>
    <property type="molecule type" value="Genomic_DNA"/>
</dbReference>
<comment type="caution">
    <text evidence="2">The sequence shown here is derived from an EMBL/GenBank/DDBJ whole genome shotgun (WGS) entry which is preliminary data.</text>
</comment>
<evidence type="ECO:0000313" key="3">
    <source>
        <dbReference type="Proteomes" id="UP000527324"/>
    </source>
</evidence>
<gene>
    <name evidence="2" type="ORF">GGQ93_000078</name>
</gene>
<evidence type="ECO:0000313" key="2">
    <source>
        <dbReference type="EMBL" id="MBB5738387.1"/>
    </source>
</evidence>
<keyword evidence="1" id="KW-0812">Transmembrane</keyword>
<name>A0A7W9F6U4_9CAUL</name>
<feature type="transmembrane region" description="Helical" evidence="1">
    <location>
        <begin position="72"/>
        <end position="89"/>
    </location>
</feature>
<keyword evidence="3" id="KW-1185">Reference proteome</keyword>
<evidence type="ECO:0000256" key="1">
    <source>
        <dbReference type="SAM" id="Phobius"/>
    </source>
</evidence>
<protein>
    <submittedName>
        <fullName evidence="2">Uncharacterized protein</fullName>
    </submittedName>
</protein>
<feature type="transmembrane region" description="Helical" evidence="1">
    <location>
        <begin position="48"/>
        <end position="67"/>
    </location>
</feature>